<reference evidence="7" key="1">
    <citation type="submission" date="2020-10" db="EMBL/GenBank/DDBJ databases">
        <authorList>
            <person name="Castelo-Branco R."/>
            <person name="Eusebio N."/>
            <person name="Adriana R."/>
            <person name="Vieira A."/>
            <person name="Brugerolle De Fraissinette N."/>
            <person name="Rezende De Castro R."/>
            <person name="Schneider M.P."/>
            <person name="Vasconcelos V."/>
            <person name="Leao P.N."/>
        </authorList>
    </citation>
    <scope>NUCLEOTIDE SEQUENCE</scope>
    <source>
        <strain evidence="7">LEGE 11479</strain>
    </source>
</reference>
<comment type="subunit">
    <text evidence="6">PSII is composed of 1 copy each of membrane proteins PsbA, PsbB, PsbC, PsbD, PsbE, PsbF, PsbH, PsbI, PsbJ, PsbK, PsbL, PsbM, PsbT, PsbX, PsbY, PsbZ, Psb30/Ycf12, peripheral proteins PsbO, CyanoQ (PsbQ), PsbU, PsbV and a large number of cofactors. It forms dimeric complexes.</text>
</comment>
<dbReference type="GO" id="GO:0009523">
    <property type="term" value="C:photosystem II"/>
    <property type="evidence" value="ECO:0007669"/>
    <property type="project" value="UniProtKB-KW"/>
</dbReference>
<evidence type="ECO:0000256" key="1">
    <source>
        <dbReference type="ARBA" id="ARBA00022531"/>
    </source>
</evidence>
<gene>
    <name evidence="6" type="primary">psbX</name>
    <name evidence="7" type="ORF">IQ260_13640</name>
</gene>
<dbReference type="Pfam" id="PF06596">
    <property type="entry name" value="PsbX"/>
    <property type="match status" value="1"/>
</dbReference>
<proteinExistence type="inferred from homology"/>
<keyword evidence="1 6" id="KW-0602">Photosynthesis</keyword>
<evidence type="ECO:0000256" key="6">
    <source>
        <dbReference type="HAMAP-Rule" id="MF_01386"/>
    </source>
</evidence>
<comment type="similarity">
    <text evidence="6">Belongs to the PsbX family. Type 1 subfamily.</text>
</comment>
<evidence type="ECO:0000256" key="3">
    <source>
        <dbReference type="ARBA" id="ARBA00022989"/>
    </source>
</evidence>
<name>A0A928ZUI4_LEPEC</name>
<evidence type="ECO:0000256" key="4">
    <source>
        <dbReference type="ARBA" id="ARBA00023136"/>
    </source>
</evidence>
<keyword evidence="3 6" id="KW-1133">Transmembrane helix</keyword>
<dbReference type="AlphaFoldDB" id="A0A928ZUI4"/>
<sequence length="38" mass="4131">MTPSLTNFLLSLAAGAFVVVIPATIAIVFISQRDKIRR</sequence>
<keyword evidence="2 6" id="KW-0812">Transmembrane</keyword>
<evidence type="ECO:0000256" key="5">
    <source>
        <dbReference type="ARBA" id="ARBA00023276"/>
    </source>
</evidence>
<keyword evidence="5 6" id="KW-0604">Photosystem II</keyword>
<accession>A0A928ZUI4</accession>
<dbReference type="GO" id="GO:0015979">
    <property type="term" value="P:photosynthesis"/>
    <property type="evidence" value="ECO:0007669"/>
    <property type="project" value="UniProtKB-UniRule"/>
</dbReference>
<evidence type="ECO:0000256" key="2">
    <source>
        <dbReference type="ARBA" id="ARBA00022692"/>
    </source>
</evidence>
<keyword evidence="4 6" id="KW-0472">Membrane</keyword>
<protein>
    <recommendedName>
        <fullName evidence="6">Photosystem II reaction center protein X</fullName>
    </recommendedName>
</protein>
<feature type="transmembrane region" description="Helical" evidence="6">
    <location>
        <begin position="6"/>
        <end position="30"/>
    </location>
</feature>
<keyword evidence="8" id="KW-1185">Reference proteome</keyword>
<dbReference type="EMBL" id="JADEXP010000113">
    <property type="protein sequence ID" value="MBE9067698.1"/>
    <property type="molecule type" value="Genomic_DNA"/>
</dbReference>
<evidence type="ECO:0000313" key="7">
    <source>
        <dbReference type="EMBL" id="MBE9067698.1"/>
    </source>
</evidence>
<dbReference type="Gene3D" id="1.20.5.510">
    <property type="entry name" value="Single helix bin"/>
    <property type="match status" value="1"/>
</dbReference>
<dbReference type="Proteomes" id="UP000615026">
    <property type="component" value="Unassembled WGS sequence"/>
</dbReference>
<organism evidence="7 8">
    <name type="scientific">Leptolyngbya cf. ectocarpi LEGE 11479</name>
    <dbReference type="NCBI Taxonomy" id="1828722"/>
    <lineage>
        <taxon>Bacteria</taxon>
        <taxon>Bacillati</taxon>
        <taxon>Cyanobacteriota</taxon>
        <taxon>Cyanophyceae</taxon>
        <taxon>Leptolyngbyales</taxon>
        <taxon>Leptolyngbyaceae</taxon>
        <taxon>Leptolyngbya group</taxon>
        <taxon>Leptolyngbya</taxon>
    </lineage>
</organism>
<comment type="caution">
    <text evidence="7">The sequence shown here is derived from an EMBL/GenBank/DDBJ whole genome shotgun (WGS) entry which is preliminary data.</text>
</comment>
<dbReference type="InterPro" id="IPR023431">
    <property type="entry name" value="PSII_PsbX_type_1_subfam"/>
</dbReference>
<dbReference type="RefSeq" id="WP_193993659.1">
    <property type="nucleotide sequence ID" value="NZ_JADEXP010000113.1"/>
</dbReference>
<dbReference type="HAMAP" id="MF_01386">
    <property type="entry name" value="PSII_PsbX_1"/>
    <property type="match status" value="1"/>
</dbReference>
<comment type="subcellular location">
    <subcellularLocation>
        <location evidence="6">Cellular thylakoid membrane</location>
        <topology evidence="6">Single-pass membrane protein</topology>
    </subcellularLocation>
</comment>
<comment type="function">
    <text evidence="6">Involved in the binding and/or turnover of quinones at the Q(B) site of photosystem II (PSII). PSII is a light-driven water plastoquinone oxidoreductase, using light energy to abstract electrons from H(2)O, generating a proton gradient subsequently used for ATP formation.</text>
</comment>
<dbReference type="GO" id="GO:0031676">
    <property type="term" value="C:plasma membrane-derived thylakoid membrane"/>
    <property type="evidence" value="ECO:0007669"/>
    <property type="project" value="UniProtKB-SubCell"/>
</dbReference>
<keyword evidence="6" id="KW-0793">Thylakoid</keyword>
<dbReference type="InterPro" id="IPR009518">
    <property type="entry name" value="PSII_PsbX"/>
</dbReference>
<evidence type="ECO:0000313" key="8">
    <source>
        <dbReference type="Proteomes" id="UP000615026"/>
    </source>
</evidence>